<keyword evidence="3" id="KW-1185">Reference proteome</keyword>
<name>A0ABZ0W7X3_9BACT</name>
<dbReference type="Proteomes" id="UP001325680">
    <property type="component" value="Chromosome"/>
</dbReference>
<evidence type="ECO:0000259" key="1">
    <source>
        <dbReference type="Pfam" id="PF05168"/>
    </source>
</evidence>
<evidence type="ECO:0000313" key="2">
    <source>
        <dbReference type="EMBL" id="WQD39383.1"/>
    </source>
</evidence>
<dbReference type="InterPro" id="IPR007842">
    <property type="entry name" value="HEPN_dom"/>
</dbReference>
<accession>A0ABZ0W7X3</accession>
<organism evidence="2 3">
    <name type="scientific">Niabella yanshanensis</name>
    <dbReference type="NCBI Taxonomy" id="577386"/>
    <lineage>
        <taxon>Bacteria</taxon>
        <taxon>Pseudomonadati</taxon>
        <taxon>Bacteroidota</taxon>
        <taxon>Chitinophagia</taxon>
        <taxon>Chitinophagales</taxon>
        <taxon>Chitinophagaceae</taxon>
        <taxon>Niabella</taxon>
    </lineage>
</organism>
<protein>
    <submittedName>
        <fullName evidence="2">HEPN domain-containing protein</fullName>
    </submittedName>
</protein>
<feature type="domain" description="HEPN" evidence="1">
    <location>
        <begin position="17"/>
        <end position="103"/>
    </location>
</feature>
<sequence length="134" mass="15125">MCWCKAFRLRIKTVSIRKHYKLALFMYHQATELVLTAFIKSQTGLALHTHNISHLNQYLSFLSPGVAAVFGGITQKEKDAFRLLQKSYCAARYDEGFEVGFKELEVVREKLLALLSPLLAGITGGFEQSFAHSL</sequence>
<dbReference type="Pfam" id="PF05168">
    <property type="entry name" value="HEPN"/>
    <property type="match status" value="1"/>
</dbReference>
<dbReference type="EMBL" id="CP139960">
    <property type="protein sequence ID" value="WQD39383.1"/>
    <property type="molecule type" value="Genomic_DNA"/>
</dbReference>
<dbReference type="SUPFAM" id="SSF81593">
    <property type="entry name" value="Nucleotidyltransferase substrate binding subunit/domain"/>
    <property type="match status" value="1"/>
</dbReference>
<gene>
    <name evidence="2" type="ORF">U0035_04390</name>
</gene>
<dbReference type="Gene3D" id="1.20.120.330">
    <property type="entry name" value="Nucleotidyltransferases domain 2"/>
    <property type="match status" value="1"/>
</dbReference>
<dbReference type="RefSeq" id="WP_114788833.1">
    <property type="nucleotide sequence ID" value="NZ_CP139960.1"/>
</dbReference>
<reference evidence="2 3" key="1">
    <citation type="submission" date="2023-12" db="EMBL/GenBank/DDBJ databases">
        <title>Genome sequencing and assembly of bacterial species from a model synthetic community.</title>
        <authorList>
            <person name="Hogle S.L."/>
        </authorList>
    </citation>
    <scope>NUCLEOTIDE SEQUENCE [LARGE SCALE GENOMIC DNA]</scope>
    <source>
        <strain evidence="2 3">HAMBI_3031</strain>
    </source>
</reference>
<evidence type="ECO:0000313" key="3">
    <source>
        <dbReference type="Proteomes" id="UP001325680"/>
    </source>
</evidence>
<proteinExistence type="predicted"/>